<accession>A0A220MCB4</accession>
<organism evidence="1 2">
    <name type="scientific">Brevibacillus formosus</name>
    <dbReference type="NCBI Taxonomy" id="54913"/>
    <lineage>
        <taxon>Bacteria</taxon>
        <taxon>Bacillati</taxon>
        <taxon>Bacillota</taxon>
        <taxon>Bacilli</taxon>
        <taxon>Bacillales</taxon>
        <taxon>Paenibacillaceae</taxon>
        <taxon>Brevibacillus</taxon>
    </lineage>
</organism>
<reference evidence="1 2" key="1">
    <citation type="submission" date="2016-11" db="EMBL/GenBank/DDBJ databases">
        <authorList>
            <person name="Jaros S."/>
            <person name="Januszkiewicz K."/>
            <person name="Wedrychowicz H."/>
        </authorList>
    </citation>
    <scope>NUCLEOTIDE SEQUENCE [LARGE SCALE GENOMIC DNA]</scope>
    <source>
        <strain evidence="1 2">NF2</strain>
    </source>
</reference>
<dbReference type="RefSeq" id="WP_088906534.1">
    <property type="nucleotide sequence ID" value="NZ_CP018145.1"/>
</dbReference>
<dbReference type="AlphaFoldDB" id="A0A220MCB4"/>
<gene>
    <name evidence="1" type="ORF">BP422_03200</name>
</gene>
<dbReference type="EMBL" id="CP018145">
    <property type="protein sequence ID" value="ASJ52642.1"/>
    <property type="molecule type" value="Genomic_DNA"/>
</dbReference>
<sequence>MKTLGSGKVVFYTPNGTNLQLSGEIDVRGDRVSITEIIYFNGKPNGARETNLPLAQTVIYWEPEVYEQIGYEEE</sequence>
<protein>
    <submittedName>
        <fullName evidence="1">Uncharacterized protein</fullName>
    </submittedName>
</protein>
<dbReference type="KEGG" id="bfm:BP422_03200"/>
<evidence type="ECO:0000313" key="2">
    <source>
        <dbReference type="Proteomes" id="UP000197781"/>
    </source>
</evidence>
<evidence type="ECO:0000313" key="1">
    <source>
        <dbReference type="EMBL" id="ASJ52642.1"/>
    </source>
</evidence>
<name>A0A220MCB4_9BACL</name>
<proteinExistence type="predicted"/>
<dbReference type="Proteomes" id="UP000197781">
    <property type="component" value="Chromosome"/>
</dbReference>